<feature type="transmembrane region" description="Helical" evidence="11">
    <location>
        <begin position="219"/>
        <end position="242"/>
    </location>
</feature>
<dbReference type="GO" id="GO:0004930">
    <property type="term" value="F:G protein-coupled receptor activity"/>
    <property type="evidence" value="ECO:0007669"/>
    <property type="project" value="UniProtKB-KW"/>
</dbReference>
<proteinExistence type="inferred from homology"/>
<evidence type="ECO:0000259" key="12">
    <source>
        <dbReference type="PROSITE" id="PS50262"/>
    </source>
</evidence>
<name>A0A922SIP2_SPOEX</name>
<evidence type="ECO:0000256" key="11">
    <source>
        <dbReference type="SAM" id="Phobius"/>
    </source>
</evidence>
<dbReference type="PANTHER" id="PTHR24240">
    <property type="entry name" value="OPSIN"/>
    <property type="match status" value="1"/>
</dbReference>
<dbReference type="InterPro" id="IPR050125">
    <property type="entry name" value="GPCR_opsins"/>
</dbReference>
<keyword evidence="7" id="KW-0675">Receptor</keyword>
<keyword evidence="3 11" id="KW-0812">Transmembrane</keyword>
<keyword evidence="8" id="KW-0325">Glycoprotein</keyword>
<gene>
    <name evidence="13" type="ORF">HF086_015723</name>
</gene>
<evidence type="ECO:0000256" key="3">
    <source>
        <dbReference type="ARBA" id="ARBA00022692"/>
    </source>
</evidence>
<dbReference type="AlphaFoldDB" id="A0A922SIP2"/>
<dbReference type="Proteomes" id="UP000814243">
    <property type="component" value="Unassembled WGS sequence"/>
</dbReference>
<keyword evidence="6 11" id="KW-0472">Membrane</keyword>
<feature type="domain" description="G-protein coupled receptors family 1 profile" evidence="12">
    <location>
        <begin position="72"/>
        <end position="284"/>
    </location>
</feature>
<evidence type="ECO:0000313" key="14">
    <source>
        <dbReference type="Proteomes" id="UP000814243"/>
    </source>
</evidence>
<dbReference type="GO" id="GO:0016020">
    <property type="term" value="C:membrane"/>
    <property type="evidence" value="ECO:0007669"/>
    <property type="project" value="UniProtKB-SubCell"/>
</dbReference>
<feature type="transmembrane region" description="Helical" evidence="11">
    <location>
        <begin position="170"/>
        <end position="191"/>
    </location>
</feature>
<feature type="transmembrane region" description="Helical" evidence="11">
    <location>
        <begin position="130"/>
        <end position="150"/>
    </location>
</feature>
<feature type="transmembrane region" description="Helical" evidence="11">
    <location>
        <begin position="263"/>
        <end position="284"/>
    </location>
</feature>
<accession>A0A922SIP2</accession>
<sequence length="357" mass="40541">MKNNLNAQYKLPSPRELYPRCLTRSEHSACSSEMQNLFDDLEDDCPWYYFDSSYKLLLGACLFIFGVFGVLLNGWLFATFIHSHLLVYRSHILVLNLCTASLGRNLVGFPFAGSSAIAKRWLFGPSCCQLFAFLNQFFGVFQMSALLVAVFERYLLAKFYRRERSLYARFYWSLVGVSWCNSVIFATPPLFGYGKYSCDASGTTCTFLWPSSSSGAKHIGYSIPYILICGVVPVIAIFWYMGKTVRLERIFYKGEQQKEQTRLTQSLHAISVVTLALWIPAAILVGWQWLPLLIYGYRPHVPPALVLIASISSEAATSVPVLCFLAGDERIRAALLGRMRKHYALLQPERAKRYNRA</sequence>
<comment type="similarity">
    <text evidence="2">Belongs to the G-protein coupled receptor 1 family.</text>
</comment>
<comment type="subcellular location">
    <subcellularLocation>
        <location evidence="1">Membrane</location>
        <topology evidence="1">Multi-pass membrane protein</topology>
    </subcellularLocation>
</comment>
<dbReference type="InterPro" id="IPR000276">
    <property type="entry name" value="GPCR_Rhodpsn"/>
</dbReference>
<dbReference type="GO" id="GO:0007601">
    <property type="term" value="P:visual perception"/>
    <property type="evidence" value="ECO:0007669"/>
    <property type="project" value="UniProtKB-KW"/>
</dbReference>
<dbReference type="PROSITE" id="PS50262">
    <property type="entry name" value="G_PROTEIN_RECEP_F1_2"/>
    <property type="match status" value="1"/>
</dbReference>
<evidence type="ECO:0000256" key="1">
    <source>
        <dbReference type="ARBA" id="ARBA00004141"/>
    </source>
</evidence>
<evidence type="ECO:0000256" key="5">
    <source>
        <dbReference type="ARBA" id="ARBA00023040"/>
    </source>
</evidence>
<dbReference type="SUPFAM" id="SSF81321">
    <property type="entry name" value="Family A G protein-coupled receptor-like"/>
    <property type="match status" value="1"/>
</dbReference>
<reference evidence="13" key="1">
    <citation type="journal article" date="2021" name="G3 (Bethesda)">
        <title>Genome and transcriptome analysis of the beet armyworm Spodoptera exigua reveals targets for pest control. .</title>
        <authorList>
            <person name="Simon S."/>
            <person name="Breeschoten T."/>
            <person name="Jansen H.J."/>
            <person name="Dirks R.P."/>
            <person name="Schranz M.E."/>
            <person name="Ros V.I.D."/>
        </authorList>
    </citation>
    <scope>NUCLEOTIDE SEQUENCE</scope>
    <source>
        <strain evidence="13">TB_SE_WUR_2020</strain>
    </source>
</reference>
<dbReference type="Gene3D" id="1.20.1070.10">
    <property type="entry name" value="Rhodopsin 7-helix transmembrane proteins"/>
    <property type="match status" value="1"/>
</dbReference>
<evidence type="ECO:0000256" key="8">
    <source>
        <dbReference type="ARBA" id="ARBA00023180"/>
    </source>
</evidence>
<evidence type="ECO:0000256" key="2">
    <source>
        <dbReference type="ARBA" id="ARBA00010663"/>
    </source>
</evidence>
<dbReference type="EMBL" id="JACEFF010000301">
    <property type="protein sequence ID" value="KAH9639872.1"/>
    <property type="molecule type" value="Genomic_DNA"/>
</dbReference>
<organism evidence="13 14">
    <name type="scientific">Spodoptera exigua</name>
    <name type="common">Beet armyworm</name>
    <name type="synonym">Noctua fulgens</name>
    <dbReference type="NCBI Taxonomy" id="7107"/>
    <lineage>
        <taxon>Eukaryota</taxon>
        <taxon>Metazoa</taxon>
        <taxon>Ecdysozoa</taxon>
        <taxon>Arthropoda</taxon>
        <taxon>Hexapoda</taxon>
        <taxon>Insecta</taxon>
        <taxon>Pterygota</taxon>
        <taxon>Neoptera</taxon>
        <taxon>Endopterygota</taxon>
        <taxon>Lepidoptera</taxon>
        <taxon>Glossata</taxon>
        <taxon>Ditrysia</taxon>
        <taxon>Noctuoidea</taxon>
        <taxon>Noctuidae</taxon>
        <taxon>Amphipyrinae</taxon>
        <taxon>Spodoptera</taxon>
    </lineage>
</organism>
<evidence type="ECO:0000256" key="6">
    <source>
        <dbReference type="ARBA" id="ARBA00023136"/>
    </source>
</evidence>
<dbReference type="InterPro" id="IPR017452">
    <property type="entry name" value="GPCR_Rhodpsn_7TM"/>
</dbReference>
<evidence type="ECO:0000256" key="4">
    <source>
        <dbReference type="ARBA" id="ARBA00022989"/>
    </source>
</evidence>
<feature type="transmembrane region" description="Helical" evidence="11">
    <location>
        <begin position="304"/>
        <end position="326"/>
    </location>
</feature>
<keyword evidence="10" id="KW-0844">Vision</keyword>
<comment type="caution">
    <text evidence="13">The sequence shown here is derived from an EMBL/GenBank/DDBJ whole genome shotgun (WGS) entry which is preliminary data.</text>
</comment>
<evidence type="ECO:0000256" key="10">
    <source>
        <dbReference type="ARBA" id="ARBA00023305"/>
    </source>
</evidence>
<keyword evidence="5" id="KW-0297">G-protein coupled receptor</keyword>
<feature type="transmembrane region" description="Helical" evidence="11">
    <location>
        <begin position="56"/>
        <end position="81"/>
    </location>
</feature>
<protein>
    <recommendedName>
        <fullName evidence="12">G-protein coupled receptors family 1 profile domain-containing protein</fullName>
    </recommendedName>
</protein>
<keyword evidence="9" id="KW-0807">Transducer</keyword>
<dbReference type="Pfam" id="PF00001">
    <property type="entry name" value="7tm_1"/>
    <property type="match status" value="1"/>
</dbReference>
<keyword evidence="4 11" id="KW-1133">Transmembrane helix</keyword>
<keyword evidence="10" id="KW-0716">Sensory transduction</keyword>
<evidence type="ECO:0000313" key="13">
    <source>
        <dbReference type="EMBL" id="KAH9639872.1"/>
    </source>
</evidence>
<evidence type="ECO:0000256" key="9">
    <source>
        <dbReference type="ARBA" id="ARBA00023224"/>
    </source>
</evidence>
<evidence type="ECO:0000256" key="7">
    <source>
        <dbReference type="ARBA" id="ARBA00023170"/>
    </source>
</evidence>